<evidence type="ECO:0000259" key="7">
    <source>
        <dbReference type="PROSITE" id="PS50885"/>
    </source>
</evidence>
<evidence type="ECO:0000256" key="1">
    <source>
        <dbReference type="ARBA" id="ARBA00004370"/>
    </source>
</evidence>
<evidence type="ECO:0000313" key="8">
    <source>
        <dbReference type="EMBL" id="AJE03985.1"/>
    </source>
</evidence>
<dbReference type="KEGG" id="gpi:GPICK_12030"/>
<dbReference type="PROSITE" id="PS50111">
    <property type="entry name" value="CHEMOTAXIS_TRANSDUC_2"/>
    <property type="match status" value="1"/>
</dbReference>
<dbReference type="InterPro" id="IPR004090">
    <property type="entry name" value="Chemotax_Me-accpt_rcpt"/>
</dbReference>
<feature type="domain" description="HAMP" evidence="7">
    <location>
        <begin position="219"/>
        <end position="271"/>
    </location>
</feature>
<dbReference type="Gene3D" id="1.10.287.950">
    <property type="entry name" value="Methyl-accepting chemotaxis protein"/>
    <property type="match status" value="1"/>
</dbReference>
<keyword evidence="5" id="KW-1133">Transmembrane helix</keyword>
<accession>A0A0B5BHN1</accession>
<protein>
    <submittedName>
        <fullName evidence="8">Chemotaxis protein</fullName>
    </submittedName>
</protein>
<evidence type="ECO:0000259" key="6">
    <source>
        <dbReference type="PROSITE" id="PS50111"/>
    </source>
</evidence>
<gene>
    <name evidence="8" type="ORF">GPICK_12030</name>
</gene>
<feature type="domain" description="Methyl-accepting transducer" evidence="6">
    <location>
        <begin position="276"/>
        <end position="512"/>
    </location>
</feature>
<dbReference type="PROSITE" id="PS50885">
    <property type="entry name" value="HAMP"/>
    <property type="match status" value="1"/>
</dbReference>
<dbReference type="GO" id="GO:0004888">
    <property type="term" value="F:transmembrane signaling receptor activity"/>
    <property type="evidence" value="ECO:0007669"/>
    <property type="project" value="InterPro"/>
</dbReference>
<dbReference type="CDD" id="cd06225">
    <property type="entry name" value="HAMP"/>
    <property type="match status" value="1"/>
</dbReference>
<evidence type="ECO:0000256" key="2">
    <source>
        <dbReference type="ARBA" id="ARBA00023224"/>
    </source>
</evidence>
<keyword evidence="5" id="KW-0812">Transmembrane</keyword>
<dbReference type="SMART" id="SM00283">
    <property type="entry name" value="MA"/>
    <property type="match status" value="1"/>
</dbReference>
<dbReference type="PRINTS" id="PR00260">
    <property type="entry name" value="CHEMTRNSDUCR"/>
</dbReference>
<dbReference type="GO" id="GO:0007165">
    <property type="term" value="P:signal transduction"/>
    <property type="evidence" value="ECO:0007669"/>
    <property type="project" value="UniProtKB-KW"/>
</dbReference>
<dbReference type="PANTHER" id="PTHR32089">
    <property type="entry name" value="METHYL-ACCEPTING CHEMOTAXIS PROTEIN MCPB"/>
    <property type="match status" value="1"/>
</dbReference>
<dbReference type="STRING" id="345632.GPICK_12030"/>
<keyword evidence="2 4" id="KW-0807">Transducer</keyword>
<keyword evidence="5" id="KW-0472">Membrane</keyword>
<name>A0A0B5BHN1_9BACT</name>
<dbReference type="AlphaFoldDB" id="A0A0B5BHN1"/>
<dbReference type="InterPro" id="IPR003660">
    <property type="entry name" value="HAMP_dom"/>
</dbReference>
<evidence type="ECO:0000256" key="4">
    <source>
        <dbReference type="PROSITE-ProRule" id="PRU00284"/>
    </source>
</evidence>
<dbReference type="RefSeq" id="WP_039743523.1">
    <property type="nucleotide sequence ID" value="NZ_CP009788.1"/>
</dbReference>
<dbReference type="Proteomes" id="UP000057609">
    <property type="component" value="Chromosome"/>
</dbReference>
<dbReference type="SUPFAM" id="SSF58104">
    <property type="entry name" value="Methyl-accepting chemotaxis protein (MCP) signaling domain"/>
    <property type="match status" value="1"/>
</dbReference>
<comment type="subcellular location">
    <subcellularLocation>
        <location evidence="1">Membrane</location>
    </subcellularLocation>
</comment>
<dbReference type="Pfam" id="PF00672">
    <property type="entry name" value="HAMP"/>
    <property type="match status" value="1"/>
</dbReference>
<dbReference type="InterPro" id="IPR024478">
    <property type="entry name" value="HlyB_4HB_MCP"/>
</dbReference>
<dbReference type="EMBL" id="CP009788">
    <property type="protein sequence ID" value="AJE03985.1"/>
    <property type="molecule type" value="Genomic_DNA"/>
</dbReference>
<organism evidence="8 9">
    <name type="scientific">Geobacter pickeringii</name>
    <dbReference type="NCBI Taxonomy" id="345632"/>
    <lineage>
        <taxon>Bacteria</taxon>
        <taxon>Pseudomonadati</taxon>
        <taxon>Thermodesulfobacteriota</taxon>
        <taxon>Desulfuromonadia</taxon>
        <taxon>Geobacterales</taxon>
        <taxon>Geobacteraceae</taxon>
        <taxon>Geobacter</taxon>
    </lineage>
</organism>
<feature type="transmembrane region" description="Helical" evidence="5">
    <location>
        <begin position="13"/>
        <end position="32"/>
    </location>
</feature>
<dbReference type="GO" id="GO:0016020">
    <property type="term" value="C:membrane"/>
    <property type="evidence" value="ECO:0007669"/>
    <property type="project" value="UniProtKB-SubCell"/>
</dbReference>
<evidence type="ECO:0000256" key="3">
    <source>
        <dbReference type="ARBA" id="ARBA00029447"/>
    </source>
</evidence>
<dbReference type="PANTHER" id="PTHR32089:SF112">
    <property type="entry name" value="LYSOZYME-LIKE PROTEIN-RELATED"/>
    <property type="match status" value="1"/>
</dbReference>
<dbReference type="OrthoDB" id="9791237at2"/>
<dbReference type="Pfam" id="PF00015">
    <property type="entry name" value="MCPsignal"/>
    <property type="match status" value="1"/>
</dbReference>
<keyword evidence="9" id="KW-1185">Reference proteome</keyword>
<comment type="similarity">
    <text evidence="3">Belongs to the methyl-accepting chemotaxis (MCP) protein family.</text>
</comment>
<dbReference type="HOGENOM" id="CLU_000445_107_27_7"/>
<dbReference type="SMART" id="SM00304">
    <property type="entry name" value="HAMP"/>
    <property type="match status" value="1"/>
</dbReference>
<evidence type="ECO:0000256" key="5">
    <source>
        <dbReference type="SAM" id="Phobius"/>
    </source>
</evidence>
<sequence>MGAWSNLRVRSKLLIMAGGFCLALLLVGAMGLHGMRSTSSGISESNTSMKDVSVLSELKNNFLQMRLSLVYMLALTDPAKQAAKAQEFQKRSEMVKSDLDTYLKSKHDELEKEKIAAFKAGFEEYVPQGKKLAELATAAAVSGSAAARAEAVAFATEKVAPLYEKPAQAASFLVDYNIKQADEMYQADMAAYRQAFLITALIVGGAIILSLLAGTAIAASISRPLNAVLDVLNRVASGDLTARADITTRDEMGCLARDVNITADKINEIISLVAQNASHVTAAATQLHATAIQMSTGAEEVAQQAATVATASEEMAATSSEIAHNCSVAAESSRHANDRAESGSTVVNETLSVMNRIAERVRSSAQTVESLGSRSDQIGEIIGTIEDIADQTNLLALNAAIEAARAGEQGRGFAVVADEVRALAERTTKATKEIAQMIKAIQGETKGAVTSMEEGVKEVETGTSDAARSGEALDAILHQIGSVTLQVSQIATAAEEQTATTAEINNNIQQITDVVQHTARGAEESAQAAEQLARLAEDLQTLVTQFKLAA</sequence>
<reference evidence="8 9" key="1">
    <citation type="journal article" date="2015" name="Genome Announc.">
        <title>Complete Genome of Geobacter pickeringii G13T, a Metal-Reducing Isolate from Sedimentary Kaolin Deposits.</title>
        <authorList>
            <person name="Badalamenti J.P."/>
            <person name="Bond D.R."/>
        </authorList>
    </citation>
    <scope>NUCLEOTIDE SEQUENCE [LARGE SCALE GENOMIC DNA]</scope>
    <source>
        <strain evidence="8 9">G13</strain>
    </source>
</reference>
<dbReference type="InterPro" id="IPR004089">
    <property type="entry name" value="MCPsignal_dom"/>
</dbReference>
<dbReference type="Pfam" id="PF12729">
    <property type="entry name" value="4HB_MCP_1"/>
    <property type="match status" value="1"/>
</dbReference>
<dbReference type="GO" id="GO:0006935">
    <property type="term" value="P:chemotaxis"/>
    <property type="evidence" value="ECO:0007669"/>
    <property type="project" value="InterPro"/>
</dbReference>
<proteinExistence type="inferred from homology"/>
<evidence type="ECO:0000313" key="9">
    <source>
        <dbReference type="Proteomes" id="UP000057609"/>
    </source>
</evidence>
<dbReference type="FunFam" id="1.10.287.950:FF:000001">
    <property type="entry name" value="Methyl-accepting chemotaxis sensory transducer"/>
    <property type="match status" value="1"/>
</dbReference>
<dbReference type="CDD" id="cd11386">
    <property type="entry name" value="MCP_signal"/>
    <property type="match status" value="1"/>
</dbReference>
<feature type="transmembrane region" description="Helical" evidence="5">
    <location>
        <begin position="195"/>
        <end position="219"/>
    </location>
</feature>